<dbReference type="InterPro" id="IPR004636">
    <property type="entry name" value="AcOrn/SuccOrn_fam"/>
</dbReference>
<dbReference type="SUPFAM" id="SSF53383">
    <property type="entry name" value="PLP-dependent transferases"/>
    <property type="match status" value="1"/>
</dbReference>
<evidence type="ECO:0000256" key="4">
    <source>
        <dbReference type="ARBA" id="ARBA00022898"/>
    </source>
</evidence>
<keyword evidence="1 5" id="KW-0032">Aminotransferase</keyword>
<feature type="binding site" evidence="5">
    <location>
        <position position="274"/>
    </location>
    <ligand>
        <name>N(2)-acetyl-L-ornithine</name>
        <dbReference type="ChEBI" id="CHEBI:57805"/>
    </ligand>
</feature>
<comment type="similarity">
    <text evidence="5">Belongs to the class-III pyridoxal-phosphate-dependent aminotransferase family. ArgD subfamily.</text>
</comment>
<dbReference type="CDD" id="cd00610">
    <property type="entry name" value="OAT_like"/>
    <property type="match status" value="1"/>
</dbReference>
<dbReference type="Gene3D" id="3.40.640.10">
    <property type="entry name" value="Type I PLP-dependent aspartate aminotransferase-like (Major domain)"/>
    <property type="match status" value="1"/>
</dbReference>
<comment type="pathway">
    <text evidence="5">Amino-acid biosynthesis; L-arginine biosynthesis; N(2)-acetyl-L-ornithine from L-glutamate: step 4/4.</text>
</comment>
<dbReference type="Gene3D" id="3.90.1150.10">
    <property type="entry name" value="Aspartate Aminotransferase, domain 1"/>
    <property type="match status" value="1"/>
</dbReference>
<dbReference type="InterPro" id="IPR005814">
    <property type="entry name" value="Aminotrans_3"/>
</dbReference>
<feature type="binding site" evidence="5">
    <location>
        <begin position="216"/>
        <end position="219"/>
    </location>
    <ligand>
        <name>pyridoxal 5'-phosphate</name>
        <dbReference type="ChEBI" id="CHEBI:597326"/>
    </ligand>
</feature>
<dbReference type="InterPro" id="IPR049704">
    <property type="entry name" value="Aminotrans_3_PPA_site"/>
</dbReference>
<gene>
    <name evidence="5" type="primary">argD</name>
    <name evidence="6" type="ORF">PVT68_06095</name>
</gene>
<dbReference type="InterPro" id="IPR015421">
    <property type="entry name" value="PyrdxlP-dep_Trfase_major"/>
</dbReference>
<sequence length="395" mass="42048">MANPALMQNYGNRTLTLVRGEGNYVWDDADRRYLDALSGIAVCGLGHCHPAVTAAIQDQASTLLHTSNLYNLLPQEKLAEQLVALSGMDNVFFSNSGAEANEAAIKLARKLGNERGLACPKIIVTEGAFHGRTLATLTATGNPKVQQGFAPLPEGFLRVPYNDVKAIEKLAAEHSDIVAILVEPVQGEGGIRIPDADYLPRLRTLCDQQDWFLMLDEIQTANGRSGKLFAYQHCPGLLPDVVTTAKGLGNGVPIGACLARGKAAQLFTAGTHGSTFGGNPLACRAALAVLETLQGEQLIERATELGSQLLDQLQRELAGCPHVKEIRGLGLLIGIELDRPCGDLVELARNQGLLINVTAGNVVRLLPPLTLTDAECQQIATGVAGLIRDFAQQAA</sequence>
<evidence type="ECO:0000256" key="1">
    <source>
        <dbReference type="ARBA" id="ARBA00022576"/>
    </source>
</evidence>
<dbReference type="InterPro" id="IPR015422">
    <property type="entry name" value="PyrdxlP-dep_Trfase_small"/>
</dbReference>
<dbReference type="GO" id="GO:0008483">
    <property type="term" value="F:transaminase activity"/>
    <property type="evidence" value="ECO:0007669"/>
    <property type="project" value="UniProtKB-KW"/>
</dbReference>
<keyword evidence="5" id="KW-0055">Arginine biosynthesis</keyword>
<dbReference type="PANTHER" id="PTHR11986">
    <property type="entry name" value="AMINOTRANSFERASE CLASS III"/>
    <property type="match status" value="1"/>
</dbReference>
<proteinExistence type="inferred from homology"/>
<comment type="cofactor">
    <cofactor evidence="5">
        <name>pyridoxal 5'-phosphate</name>
        <dbReference type="ChEBI" id="CHEBI:597326"/>
    </cofactor>
    <text evidence="5">Binds 1 pyridoxal phosphate per subunit.</text>
</comment>
<evidence type="ECO:0000313" key="6">
    <source>
        <dbReference type="EMBL" id="WGL17864.1"/>
    </source>
</evidence>
<dbReference type="PANTHER" id="PTHR11986:SF79">
    <property type="entry name" value="ACETYLORNITHINE AMINOTRANSFERASE, MITOCHONDRIAL"/>
    <property type="match status" value="1"/>
</dbReference>
<feature type="binding site" evidence="5">
    <location>
        <position position="129"/>
    </location>
    <ligand>
        <name>pyridoxal 5'-phosphate</name>
        <dbReference type="ChEBI" id="CHEBI:597326"/>
    </ligand>
</feature>
<dbReference type="Proteomes" id="UP001236500">
    <property type="component" value="Chromosome"/>
</dbReference>
<evidence type="ECO:0000256" key="5">
    <source>
        <dbReference type="HAMAP-Rule" id="MF_01107"/>
    </source>
</evidence>
<reference evidence="6 7" key="1">
    <citation type="submission" date="2023-02" db="EMBL/GenBank/DDBJ databases">
        <title>Description and genomic characterization of Microbulbifer bruguierae sp. nov., isolated from the sediment of mangrove plant Bruguiera sexangula.</title>
        <authorList>
            <person name="Long M."/>
        </authorList>
    </citation>
    <scope>NUCLEOTIDE SEQUENCE [LARGE SCALE GENOMIC DNA]</scope>
    <source>
        <strain evidence="6 7">H12</strain>
    </source>
</reference>
<comment type="miscellaneous">
    <text evidence="5">May also have succinyldiaminopimelate aminotransferase activity, thus carrying out the corresponding step in lysine biosynthesis.</text>
</comment>
<name>A0ABY8NG01_9GAMM</name>
<feature type="binding site" evidence="5">
    <location>
        <position position="132"/>
    </location>
    <ligand>
        <name>N(2)-acetyl-L-ornithine</name>
        <dbReference type="ChEBI" id="CHEBI:57805"/>
    </ligand>
</feature>
<keyword evidence="4 5" id="KW-0663">Pyridoxal phosphate</keyword>
<dbReference type="InterPro" id="IPR015424">
    <property type="entry name" value="PyrdxlP-dep_Trfase"/>
</dbReference>
<keyword evidence="3 5" id="KW-0808">Transferase</keyword>
<dbReference type="PROSITE" id="PS00600">
    <property type="entry name" value="AA_TRANSFER_CLASS_3"/>
    <property type="match status" value="1"/>
</dbReference>
<keyword evidence="7" id="KW-1185">Reference proteome</keyword>
<dbReference type="EC" id="2.6.1.11" evidence="5"/>
<evidence type="ECO:0000256" key="2">
    <source>
        <dbReference type="ARBA" id="ARBA00022605"/>
    </source>
</evidence>
<dbReference type="NCBIfam" id="NF002325">
    <property type="entry name" value="PRK01278.1"/>
    <property type="match status" value="1"/>
</dbReference>
<comment type="catalytic activity">
    <reaction evidence="5">
        <text>N(2)-acetyl-L-ornithine + 2-oxoglutarate = N-acetyl-L-glutamate 5-semialdehyde + L-glutamate</text>
        <dbReference type="Rhea" id="RHEA:18049"/>
        <dbReference type="ChEBI" id="CHEBI:16810"/>
        <dbReference type="ChEBI" id="CHEBI:29123"/>
        <dbReference type="ChEBI" id="CHEBI:29985"/>
        <dbReference type="ChEBI" id="CHEBI:57805"/>
        <dbReference type="EC" id="2.6.1.11"/>
    </reaction>
</comment>
<dbReference type="EMBL" id="CP118605">
    <property type="protein sequence ID" value="WGL17864.1"/>
    <property type="molecule type" value="Genomic_DNA"/>
</dbReference>
<organism evidence="6 7">
    <name type="scientific">Microbulbifer bruguierae</name>
    <dbReference type="NCBI Taxonomy" id="3029061"/>
    <lineage>
        <taxon>Bacteria</taxon>
        <taxon>Pseudomonadati</taxon>
        <taxon>Pseudomonadota</taxon>
        <taxon>Gammaproteobacteria</taxon>
        <taxon>Cellvibrionales</taxon>
        <taxon>Microbulbiferaceae</taxon>
        <taxon>Microbulbifer</taxon>
    </lineage>
</organism>
<comment type="subunit">
    <text evidence="5">Homodimer.</text>
</comment>
<accession>A0ABY8NG01</accession>
<feature type="modified residue" description="N6-(pyridoxal phosphate)lysine" evidence="5">
    <location>
        <position position="246"/>
    </location>
</feature>
<dbReference type="Pfam" id="PF00202">
    <property type="entry name" value="Aminotran_3"/>
    <property type="match status" value="1"/>
</dbReference>
<keyword evidence="5" id="KW-0963">Cytoplasm</keyword>
<dbReference type="NCBIfam" id="TIGR00707">
    <property type="entry name" value="argD"/>
    <property type="match status" value="1"/>
</dbReference>
<dbReference type="PIRSF" id="PIRSF000521">
    <property type="entry name" value="Transaminase_4ab_Lys_Orn"/>
    <property type="match status" value="1"/>
</dbReference>
<dbReference type="InterPro" id="IPR050103">
    <property type="entry name" value="Class-III_PLP-dep_AT"/>
</dbReference>
<dbReference type="RefSeq" id="WP_280321783.1">
    <property type="nucleotide sequence ID" value="NZ_CP118605.1"/>
</dbReference>
<dbReference type="HAMAP" id="MF_01107">
    <property type="entry name" value="ArgD_aminotrans_3"/>
    <property type="match status" value="1"/>
</dbReference>
<feature type="binding site" evidence="5">
    <location>
        <position position="275"/>
    </location>
    <ligand>
        <name>pyridoxal 5'-phosphate</name>
        <dbReference type="ChEBI" id="CHEBI:597326"/>
    </ligand>
</feature>
<feature type="binding site" evidence="5">
    <location>
        <begin position="97"/>
        <end position="98"/>
    </location>
    <ligand>
        <name>pyridoxal 5'-phosphate</name>
        <dbReference type="ChEBI" id="CHEBI:597326"/>
    </ligand>
</feature>
<comment type="subcellular location">
    <subcellularLocation>
        <location evidence="5">Cytoplasm</location>
    </subcellularLocation>
</comment>
<protein>
    <recommendedName>
        <fullName evidence="5">Acetylornithine aminotransferase</fullName>
        <shortName evidence="5">ACOAT</shortName>
        <ecNumber evidence="5">2.6.1.11</ecNumber>
    </recommendedName>
</protein>
<evidence type="ECO:0000256" key="3">
    <source>
        <dbReference type="ARBA" id="ARBA00022679"/>
    </source>
</evidence>
<keyword evidence="2 5" id="KW-0028">Amino-acid biosynthesis</keyword>
<evidence type="ECO:0000313" key="7">
    <source>
        <dbReference type="Proteomes" id="UP001236500"/>
    </source>
</evidence>